<sequence>MVAHKISFRKMFVQSYFTRKSYEFLLCTYIVNSRGKKGEFLELGSIKDIWLLKTDKIKLTKSILTNLNIVFLETSEQFEIELTKDLKEKLLTELIRKGVSIINFSKKEGNFEDIFLKMQTDMEG</sequence>
<accession>A0A368UF07</accession>
<dbReference type="EMBL" id="NETH01000014">
    <property type="protein sequence ID" value="RCW17217.1"/>
    <property type="molecule type" value="Genomic_DNA"/>
</dbReference>
<name>A0A368UF07_9STRE</name>
<gene>
    <name evidence="1" type="ORF">CAC02_04055</name>
</gene>
<evidence type="ECO:0000313" key="2">
    <source>
        <dbReference type="Proteomes" id="UP000253215"/>
    </source>
</evidence>
<evidence type="ECO:0000313" key="1">
    <source>
        <dbReference type="EMBL" id="RCW17217.1"/>
    </source>
</evidence>
<comment type="caution">
    <text evidence="1">The sequence shown here is derived from an EMBL/GenBank/DDBJ whole genome shotgun (WGS) entry which is preliminary data.</text>
</comment>
<reference evidence="1 2" key="1">
    <citation type="journal article" date="2018" name="Sci. Rep.">
        <title>Network-guided genomic and metagenomic analysis of the faecal microbiota of the critically endangered kakapo.</title>
        <authorList>
            <person name="Waite D.W."/>
            <person name="Dsouza M."/>
            <person name="Sekiguchi Y."/>
            <person name="Hugenholtz P."/>
            <person name="Taylor M.W."/>
        </authorList>
    </citation>
    <scope>NUCLEOTIDE SEQUENCE [LARGE SCALE GENOMIC DNA]</scope>
    <source>
        <strain evidence="1 2">BI02</strain>
    </source>
</reference>
<organism evidence="1 2">
    <name type="scientific">Streptococcus gallolyticus</name>
    <dbReference type="NCBI Taxonomy" id="315405"/>
    <lineage>
        <taxon>Bacteria</taxon>
        <taxon>Bacillati</taxon>
        <taxon>Bacillota</taxon>
        <taxon>Bacilli</taxon>
        <taxon>Lactobacillales</taxon>
        <taxon>Streptococcaceae</taxon>
        <taxon>Streptococcus</taxon>
    </lineage>
</organism>
<proteinExistence type="predicted"/>
<protein>
    <submittedName>
        <fullName evidence="1">Uncharacterized protein</fullName>
    </submittedName>
</protein>
<dbReference type="AlphaFoldDB" id="A0A368UF07"/>
<dbReference type="Proteomes" id="UP000253215">
    <property type="component" value="Unassembled WGS sequence"/>
</dbReference>